<organism evidence="8 9">
    <name type="scientific">Babesia gibsoni</name>
    <dbReference type="NCBI Taxonomy" id="33632"/>
    <lineage>
        <taxon>Eukaryota</taxon>
        <taxon>Sar</taxon>
        <taxon>Alveolata</taxon>
        <taxon>Apicomplexa</taxon>
        <taxon>Aconoidasida</taxon>
        <taxon>Piroplasmida</taxon>
        <taxon>Babesiidae</taxon>
        <taxon>Babesia</taxon>
    </lineage>
</organism>
<dbReference type="CDD" id="cd06257">
    <property type="entry name" value="DnaJ"/>
    <property type="match status" value="1"/>
</dbReference>
<dbReference type="GO" id="GO:0005737">
    <property type="term" value="C:cytoplasm"/>
    <property type="evidence" value="ECO:0007669"/>
    <property type="project" value="TreeGrafter"/>
</dbReference>
<keyword evidence="2 4" id="KW-0863">Zinc-finger</keyword>
<sequence length="335" mass="40498">MVESVESVLAEVCYYKLLGLEPDATSEDIRRKYRERALEFHPDKRPADERERCTALFQKIQQAYECLSNEETRKWYDKNRHRITKPQRVHEDTEFDIWVFFGTCYSGFDESSPQNFFEVYRKCFTTIAKLEENELEYEPEAELEELPEFGTSQSDWKDVNAFYTCWQNFATIRSFVYDDMWQIEGRMHRRYFERKAKKEQSKLRKEYNDNVRNLANHVKSLDPRITRFKQEQEEMKLQKVLEKMKVREKLEEIKHIVKSEIMSNMNEYIDTIEQQKEQLKKGESQRVFSSNYEPDSAPLEDEFYACQPCNKIFRSKNQLDNHIRSKLHIKTLKLK</sequence>
<dbReference type="AlphaFoldDB" id="A0AAD8LJ96"/>
<reference evidence="8" key="1">
    <citation type="submission" date="2023-08" db="EMBL/GenBank/DDBJ databases">
        <title>Draft sequence of the Babesia gibsoni genome.</title>
        <authorList>
            <person name="Yamagishi J.Y."/>
            <person name="Xuan X.X."/>
        </authorList>
    </citation>
    <scope>NUCLEOTIDE SEQUENCE</scope>
    <source>
        <strain evidence="8">Azabu</strain>
    </source>
</reference>
<dbReference type="InterPro" id="IPR013087">
    <property type="entry name" value="Znf_C2H2_type"/>
</dbReference>
<keyword evidence="3" id="KW-0862">Zinc</keyword>
<comment type="caution">
    <text evidence="8">The sequence shown here is derived from an EMBL/GenBank/DDBJ whole genome shotgun (WGS) entry which is preliminary data.</text>
</comment>
<gene>
    <name evidence="8" type="ORF">BgAZ_501810</name>
</gene>
<evidence type="ECO:0000313" key="9">
    <source>
        <dbReference type="Proteomes" id="UP001230268"/>
    </source>
</evidence>
<dbReference type="InterPro" id="IPR018253">
    <property type="entry name" value="DnaJ_domain_CS"/>
</dbReference>
<dbReference type="Gene3D" id="1.10.287.110">
    <property type="entry name" value="DnaJ domain"/>
    <property type="match status" value="1"/>
</dbReference>
<evidence type="ECO:0000256" key="5">
    <source>
        <dbReference type="SAM" id="Coils"/>
    </source>
</evidence>
<dbReference type="Pfam" id="PF12171">
    <property type="entry name" value="zf-C2H2_jaz"/>
    <property type="match status" value="1"/>
</dbReference>
<dbReference type="Pfam" id="PF00226">
    <property type="entry name" value="DnaJ"/>
    <property type="match status" value="1"/>
</dbReference>
<evidence type="ECO:0000313" key="8">
    <source>
        <dbReference type="EMBL" id="KAK1441849.1"/>
    </source>
</evidence>
<feature type="domain" description="J" evidence="6">
    <location>
        <begin position="13"/>
        <end position="80"/>
    </location>
</feature>
<dbReference type="PRINTS" id="PR00625">
    <property type="entry name" value="JDOMAIN"/>
</dbReference>
<accession>A0AAD8LJ96</accession>
<dbReference type="PROSITE" id="PS00028">
    <property type="entry name" value="ZINC_FINGER_C2H2_1"/>
    <property type="match status" value="1"/>
</dbReference>
<dbReference type="PANTHER" id="PTHR44029:SF1">
    <property type="entry name" value="DNAJ HOMOLOG SUBFAMILY C MEMBER 21"/>
    <property type="match status" value="1"/>
</dbReference>
<dbReference type="InterPro" id="IPR036236">
    <property type="entry name" value="Znf_C2H2_sf"/>
</dbReference>
<dbReference type="InterPro" id="IPR054076">
    <property type="entry name" value="ZUO1-like_ZHD"/>
</dbReference>
<dbReference type="SUPFAM" id="SSF57667">
    <property type="entry name" value="beta-beta-alpha zinc fingers"/>
    <property type="match status" value="1"/>
</dbReference>
<evidence type="ECO:0000259" key="7">
    <source>
        <dbReference type="PROSITE" id="PS50157"/>
    </source>
</evidence>
<dbReference type="InterPro" id="IPR022755">
    <property type="entry name" value="Znf_C2H2_jaz"/>
</dbReference>
<protein>
    <submittedName>
        <fullName evidence="8">DnaJ subfamily C member 21 like protein</fullName>
    </submittedName>
</protein>
<evidence type="ECO:0000256" key="2">
    <source>
        <dbReference type="ARBA" id="ARBA00022771"/>
    </source>
</evidence>
<dbReference type="SMART" id="SM00271">
    <property type="entry name" value="DnaJ"/>
    <property type="match status" value="1"/>
</dbReference>
<dbReference type="SUPFAM" id="SSF46565">
    <property type="entry name" value="Chaperone J-domain"/>
    <property type="match status" value="1"/>
</dbReference>
<keyword evidence="9" id="KW-1185">Reference proteome</keyword>
<evidence type="ECO:0000256" key="4">
    <source>
        <dbReference type="PROSITE-ProRule" id="PRU00042"/>
    </source>
</evidence>
<evidence type="ECO:0000259" key="6">
    <source>
        <dbReference type="PROSITE" id="PS50076"/>
    </source>
</evidence>
<evidence type="ECO:0000256" key="1">
    <source>
        <dbReference type="ARBA" id="ARBA00022723"/>
    </source>
</evidence>
<dbReference type="Gene3D" id="3.30.160.60">
    <property type="entry name" value="Classic Zinc Finger"/>
    <property type="match status" value="1"/>
</dbReference>
<dbReference type="PROSITE" id="PS00636">
    <property type="entry name" value="DNAJ_1"/>
    <property type="match status" value="1"/>
</dbReference>
<dbReference type="Proteomes" id="UP001230268">
    <property type="component" value="Unassembled WGS sequence"/>
</dbReference>
<dbReference type="PROSITE" id="PS50076">
    <property type="entry name" value="DNAJ_2"/>
    <property type="match status" value="1"/>
</dbReference>
<feature type="domain" description="C2H2-type" evidence="7">
    <location>
        <begin position="304"/>
        <end position="328"/>
    </location>
</feature>
<feature type="coiled-coil region" evidence="5">
    <location>
        <begin position="258"/>
        <end position="285"/>
    </location>
</feature>
<dbReference type="InterPro" id="IPR051964">
    <property type="entry name" value="Chaperone_stress_response"/>
</dbReference>
<dbReference type="PANTHER" id="PTHR44029">
    <property type="entry name" value="DNAJ HOMOLOG SUBFAMILY C MEMBER 21"/>
    <property type="match status" value="1"/>
</dbReference>
<evidence type="ECO:0000256" key="3">
    <source>
        <dbReference type="ARBA" id="ARBA00022833"/>
    </source>
</evidence>
<proteinExistence type="predicted"/>
<dbReference type="InterPro" id="IPR001623">
    <property type="entry name" value="DnaJ_domain"/>
</dbReference>
<dbReference type="GO" id="GO:0008270">
    <property type="term" value="F:zinc ion binding"/>
    <property type="evidence" value="ECO:0007669"/>
    <property type="project" value="UniProtKB-KW"/>
</dbReference>
<name>A0AAD8LJ96_BABGI</name>
<dbReference type="EMBL" id="JAVEPI010000005">
    <property type="protein sequence ID" value="KAK1441849.1"/>
    <property type="molecule type" value="Genomic_DNA"/>
</dbReference>
<dbReference type="PROSITE" id="PS50157">
    <property type="entry name" value="ZINC_FINGER_C2H2_2"/>
    <property type="match status" value="1"/>
</dbReference>
<keyword evidence="1" id="KW-0479">Metal-binding</keyword>
<dbReference type="InterPro" id="IPR036869">
    <property type="entry name" value="J_dom_sf"/>
</dbReference>
<dbReference type="Pfam" id="PF21884">
    <property type="entry name" value="ZUO1-like_ZHD"/>
    <property type="match status" value="1"/>
</dbReference>
<keyword evidence="5" id="KW-0175">Coiled coil</keyword>